<evidence type="ECO:0000313" key="3">
    <source>
        <dbReference type="Proteomes" id="UP000422108"/>
    </source>
</evidence>
<dbReference type="AlphaFoldDB" id="A0A5K8AIJ3"/>
<evidence type="ECO:0000256" key="1">
    <source>
        <dbReference type="SAM" id="Phobius"/>
    </source>
</evidence>
<name>A0A5K8AIJ3_9BACT</name>
<evidence type="ECO:0000313" key="2">
    <source>
        <dbReference type="EMBL" id="BBO92515.1"/>
    </source>
</evidence>
<dbReference type="RefSeq" id="WP_155313245.1">
    <property type="nucleotide sequence ID" value="NZ_AP021879.1"/>
</dbReference>
<sequence>MKIKFRNELLFRKAFIPWYDTELVMLMTLVFSVVVLLFSMVGVAAALDDPRFQSHIWVPCLLGSFSMIITISTLIRLMRRWSIGGD</sequence>
<feature type="transmembrane region" description="Helical" evidence="1">
    <location>
        <begin position="21"/>
        <end position="44"/>
    </location>
</feature>
<keyword evidence="1" id="KW-0472">Membrane</keyword>
<keyword evidence="3" id="KW-1185">Reference proteome</keyword>
<reference evidence="2 3" key="1">
    <citation type="submission" date="2019-11" db="EMBL/GenBank/DDBJ databases">
        <title>Comparative genomics of hydrocarbon-degrading Desulfosarcina strains.</title>
        <authorList>
            <person name="Watanabe M."/>
            <person name="Kojima H."/>
            <person name="Fukui M."/>
        </authorList>
    </citation>
    <scope>NUCLEOTIDE SEQUENCE [LARGE SCALE GENOMIC DNA]</scope>
    <source>
        <strain evidence="3">oXyS1</strain>
    </source>
</reference>
<proteinExistence type="predicted"/>
<protein>
    <submittedName>
        <fullName evidence="2">Uncharacterized protein</fullName>
    </submittedName>
</protein>
<organism evidence="2 3">
    <name type="scientific">Desulfosarcina ovata subsp. ovata</name>
    <dbReference type="NCBI Taxonomy" id="2752305"/>
    <lineage>
        <taxon>Bacteria</taxon>
        <taxon>Pseudomonadati</taxon>
        <taxon>Thermodesulfobacteriota</taxon>
        <taxon>Desulfobacteria</taxon>
        <taxon>Desulfobacterales</taxon>
        <taxon>Desulfosarcinaceae</taxon>
        <taxon>Desulfosarcina</taxon>
    </lineage>
</organism>
<dbReference type="EMBL" id="AP021879">
    <property type="protein sequence ID" value="BBO92515.1"/>
    <property type="molecule type" value="Genomic_DNA"/>
</dbReference>
<accession>A0A5K8AIJ3</accession>
<keyword evidence="1" id="KW-0812">Transmembrane</keyword>
<dbReference type="Proteomes" id="UP000422108">
    <property type="component" value="Chromosome"/>
</dbReference>
<gene>
    <name evidence="2" type="ORF">DSCOOX_56950</name>
</gene>
<keyword evidence="1" id="KW-1133">Transmembrane helix</keyword>
<feature type="transmembrane region" description="Helical" evidence="1">
    <location>
        <begin position="56"/>
        <end position="75"/>
    </location>
</feature>